<dbReference type="Proteomes" id="UP000004980">
    <property type="component" value="Unassembled WGS sequence"/>
</dbReference>
<dbReference type="Pfam" id="PF08281">
    <property type="entry name" value="Sigma70_r4_2"/>
    <property type="match status" value="1"/>
</dbReference>
<evidence type="ECO:0000256" key="4">
    <source>
        <dbReference type="ARBA" id="ARBA00023125"/>
    </source>
</evidence>
<evidence type="ECO:0000259" key="6">
    <source>
        <dbReference type="Pfam" id="PF04542"/>
    </source>
</evidence>
<dbReference type="NCBIfam" id="NF009188">
    <property type="entry name" value="PRK12536.1"/>
    <property type="match status" value="1"/>
</dbReference>
<dbReference type="InterPro" id="IPR013249">
    <property type="entry name" value="RNA_pol_sigma70_r4_t2"/>
</dbReference>
<feature type="domain" description="RNA polymerase sigma-70 region 2" evidence="6">
    <location>
        <begin position="76"/>
        <end position="143"/>
    </location>
</feature>
<evidence type="ECO:0000313" key="9">
    <source>
        <dbReference type="Proteomes" id="UP000004980"/>
    </source>
</evidence>
<sequence length="229" mass="25730">MDDDRAIVAHHGFGCAETLDLKLSAPLAAAASHVHVSSSRRPANKGVMLQEAESRLKALFVRGLDGDADAYRSFLQALTRHLRGFLRRRIPNYRDDVEDLVQEILLAVHNARHTYRPDEPLTAWLHAIARYKLMDFFRSRARRESLNDPLDDYAELLADTDDEPAQARHDIGKLLEHLPDKQRLPIVHMKLEGLSVTETARITGLSESAVKVGVHRGLKALSALIRGLR</sequence>
<organism evidence="8 9">
    <name type="scientific">Paraburkholderia hospita</name>
    <dbReference type="NCBI Taxonomy" id="169430"/>
    <lineage>
        <taxon>Bacteria</taxon>
        <taxon>Pseudomonadati</taxon>
        <taxon>Pseudomonadota</taxon>
        <taxon>Betaproteobacteria</taxon>
        <taxon>Burkholderiales</taxon>
        <taxon>Burkholderiaceae</taxon>
        <taxon>Paraburkholderia</taxon>
    </lineage>
</organism>
<evidence type="ECO:0000256" key="2">
    <source>
        <dbReference type="ARBA" id="ARBA00023015"/>
    </source>
</evidence>
<dbReference type="PANTHER" id="PTHR43133">
    <property type="entry name" value="RNA POLYMERASE ECF-TYPE SIGMA FACTO"/>
    <property type="match status" value="1"/>
</dbReference>
<evidence type="ECO:0000256" key="5">
    <source>
        <dbReference type="ARBA" id="ARBA00023163"/>
    </source>
</evidence>
<dbReference type="Gene3D" id="1.10.10.10">
    <property type="entry name" value="Winged helix-like DNA-binding domain superfamily/Winged helix DNA-binding domain"/>
    <property type="match status" value="1"/>
</dbReference>
<evidence type="ECO:0000313" key="8">
    <source>
        <dbReference type="EMBL" id="EIM93237.1"/>
    </source>
</evidence>
<keyword evidence="5" id="KW-0804">Transcription</keyword>
<dbReference type="InterPro" id="IPR007627">
    <property type="entry name" value="RNA_pol_sigma70_r2"/>
</dbReference>
<name>A0ABP2P8B0_9BURK</name>
<dbReference type="SUPFAM" id="SSF88946">
    <property type="entry name" value="Sigma2 domain of RNA polymerase sigma factors"/>
    <property type="match status" value="1"/>
</dbReference>
<reference evidence="8 9" key="1">
    <citation type="journal article" date="2012" name="J. Bacteriol.">
        <title>Draft Genome Sequence of the Soil Bacterium Burkholderia terrae Strain BS001, Which Interacts with Fungal Surface Structures.</title>
        <authorList>
            <person name="Nazir R."/>
            <person name="Hansen M.A."/>
            <person name="Sorensen S."/>
            <person name="van Elsas J.D."/>
        </authorList>
    </citation>
    <scope>NUCLEOTIDE SEQUENCE [LARGE SCALE GENOMIC DNA]</scope>
    <source>
        <strain evidence="8 9">BS001</strain>
    </source>
</reference>
<dbReference type="InterPro" id="IPR014284">
    <property type="entry name" value="RNA_pol_sigma-70_dom"/>
</dbReference>
<comment type="similarity">
    <text evidence="1">Belongs to the sigma-70 factor family. ECF subfamily.</text>
</comment>
<gene>
    <name evidence="8" type="ORF">WQE_50695</name>
</gene>
<accession>A0ABP2P8B0</accession>
<feature type="domain" description="RNA polymerase sigma factor 70 region 4 type 2" evidence="7">
    <location>
        <begin position="170"/>
        <end position="221"/>
    </location>
</feature>
<dbReference type="InterPro" id="IPR013325">
    <property type="entry name" value="RNA_pol_sigma_r2"/>
</dbReference>
<keyword evidence="4" id="KW-0238">DNA-binding</keyword>
<evidence type="ECO:0000256" key="3">
    <source>
        <dbReference type="ARBA" id="ARBA00023082"/>
    </source>
</evidence>
<dbReference type="SUPFAM" id="SSF88659">
    <property type="entry name" value="Sigma3 and sigma4 domains of RNA polymerase sigma factors"/>
    <property type="match status" value="1"/>
</dbReference>
<dbReference type="NCBIfam" id="NF009191">
    <property type="entry name" value="PRK12539.1"/>
    <property type="match status" value="1"/>
</dbReference>
<dbReference type="NCBIfam" id="TIGR02937">
    <property type="entry name" value="sigma70-ECF"/>
    <property type="match status" value="1"/>
</dbReference>
<comment type="caution">
    <text evidence="8">The sequence shown here is derived from an EMBL/GenBank/DDBJ whole genome shotgun (WGS) entry which is preliminary data.</text>
</comment>
<dbReference type="PANTHER" id="PTHR43133:SF58">
    <property type="entry name" value="ECF RNA POLYMERASE SIGMA FACTOR SIGD"/>
    <property type="match status" value="1"/>
</dbReference>
<dbReference type="InterPro" id="IPR036388">
    <property type="entry name" value="WH-like_DNA-bd_sf"/>
</dbReference>
<dbReference type="InterPro" id="IPR039425">
    <property type="entry name" value="RNA_pol_sigma-70-like"/>
</dbReference>
<dbReference type="Pfam" id="PF04542">
    <property type="entry name" value="Sigma70_r2"/>
    <property type="match status" value="1"/>
</dbReference>
<keyword evidence="9" id="KW-1185">Reference proteome</keyword>
<dbReference type="InterPro" id="IPR013324">
    <property type="entry name" value="RNA_pol_sigma_r3/r4-like"/>
</dbReference>
<evidence type="ECO:0000259" key="7">
    <source>
        <dbReference type="Pfam" id="PF08281"/>
    </source>
</evidence>
<keyword evidence="3" id="KW-0731">Sigma factor</keyword>
<dbReference type="Gene3D" id="1.10.1740.10">
    <property type="match status" value="1"/>
</dbReference>
<protein>
    <submittedName>
        <fullName evidence="8">RNA polymerase sigma factor</fullName>
    </submittedName>
</protein>
<evidence type="ECO:0000256" key="1">
    <source>
        <dbReference type="ARBA" id="ARBA00010641"/>
    </source>
</evidence>
<keyword evidence="2" id="KW-0805">Transcription regulation</keyword>
<proteinExistence type="inferred from homology"/>
<dbReference type="EMBL" id="AKAU01000319">
    <property type="protein sequence ID" value="EIM93237.1"/>
    <property type="molecule type" value="Genomic_DNA"/>
</dbReference>